<feature type="transmembrane region" description="Helical" evidence="1">
    <location>
        <begin position="117"/>
        <end position="135"/>
    </location>
</feature>
<proteinExistence type="predicted"/>
<keyword evidence="3" id="KW-1185">Reference proteome</keyword>
<name>A0A6G1JF24_9PLEO</name>
<evidence type="ECO:0000256" key="1">
    <source>
        <dbReference type="SAM" id="Phobius"/>
    </source>
</evidence>
<sequence length="191" mass="21793">MQTDSVWYPFSGTFTASNNGDHADGFDWDVLIFCLSGCTTRVAILRTRKEPQKVDIVPGSVPPSSSSQTRTQHFITVFFTTTMGYSETEYPPLSEKETLSNDSYDMKIRSRRGTERWLSVFLIIFLASSVAYNGIQARSLANERARPDHCGLAYDAPVVYHSNPVTNSAEYARYTMFTTLSRRRDFTRRRR</sequence>
<reference evidence="2" key="1">
    <citation type="journal article" date="2020" name="Stud. Mycol.">
        <title>101 Dothideomycetes genomes: a test case for predicting lifestyles and emergence of pathogens.</title>
        <authorList>
            <person name="Haridas S."/>
            <person name="Albert R."/>
            <person name="Binder M."/>
            <person name="Bloem J."/>
            <person name="Labutti K."/>
            <person name="Salamov A."/>
            <person name="Andreopoulos B."/>
            <person name="Baker S."/>
            <person name="Barry K."/>
            <person name="Bills G."/>
            <person name="Bluhm B."/>
            <person name="Cannon C."/>
            <person name="Castanera R."/>
            <person name="Culley D."/>
            <person name="Daum C."/>
            <person name="Ezra D."/>
            <person name="Gonzalez J."/>
            <person name="Henrissat B."/>
            <person name="Kuo A."/>
            <person name="Liang C."/>
            <person name="Lipzen A."/>
            <person name="Lutzoni F."/>
            <person name="Magnuson J."/>
            <person name="Mondo S."/>
            <person name="Nolan M."/>
            <person name="Ohm R."/>
            <person name="Pangilinan J."/>
            <person name="Park H.-J."/>
            <person name="Ramirez L."/>
            <person name="Alfaro M."/>
            <person name="Sun H."/>
            <person name="Tritt A."/>
            <person name="Yoshinaga Y."/>
            <person name="Zwiers L.-H."/>
            <person name="Turgeon B."/>
            <person name="Goodwin S."/>
            <person name="Spatafora J."/>
            <person name="Crous P."/>
            <person name="Grigoriev I."/>
        </authorList>
    </citation>
    <scope>NUCLEOTIDE SEQUENCE</scope>
    <source>
        <strain evidence="2">CBS 122367</strain>
    </source>
</reference>
<evidence type="ECO:0000313" key="3">
    <source>
        <dbReference type="Proteomes" id="UP000799291"/>
    </source>
</evidence>
<keyword evidence="1" id="KW-1133">Transmembrane helix</keyword>
<organism evidence="2 3">
    <name type="scientific">Lentithecium fluviatile CBS 122367</name>
    <dbReference type="NCBI Taxonomy" id="1168545"/>
    <lineage>
        <taxon>Eukaryota</taxon>
        <taxon>Fungi</taxon>
        <taxon>Dikarya</taxon>
        <taxon>Ascomycota</taxon>
        <taxon>Pezizomycotina</taxon>
        <taxon>Dothideomycetes</taxon>
        <taxon>Pleosporomycetidae</taxon>
        <taxon>Pleosporales</taxon>
        <taxon>Massarineae</taxon>
        <taxon>Lentitheciaceae</taxon>
        <taxon>Lentithecium</taxon>
    </lineage>
</organism>
<accession>A0A6G1JF24</accession>
<keyword evidence="1" id="KW-0812">Transmembrane</keyword>
<dbReference type="AlphaFoldDB" id="A0A6G1JF24"/>
<dbReference type="Proteomes" id="UP000799291">
    <property type="component" value="Unassembled WGS sequence"/>
</dbReference>
<dbReference type="EMBL" id="MU005572">
    <property type="protein sequence ID" value="KAF2689038.1"/>
    <property type="molecule type" value="Genomic_DNA"/>
</dbReference>
<evidence type="ECO:0000313" key="2">
    <source>
        <dbReference type="EMBL" id="KAF2689038.1"/>
    </source>
</evidence>
<gene>
    <name evidence="2" type="ORF">K458DRAFT_399881</name>
</gene>
<protein>
    <submittedName>
        <fullName evidence="2">Uncharacterized protein</fullName>
    </submittedName>
</protein>
<keyword evidence="1" id="KW-0472">Membrane</keyword>